<proteinExistence type="predicted"/>
<dbReference type="Proteomes" id="UP001150581">
    <property type="component" value="Unassembled WGS sequence"/>
</dbReference>
<keyword evidence="2" id="KW-1185">Reference proteome</keyword>
<evidence type="ECO:0000313" key="2">
    <source>
        <dbReference type="Proteomes" id="UP001150581"/>
    </source>
</evidence>
<comment type="caution">
    <text evidence="1">The sequence shown here is derived from an EMBL/GenBank/DDBJ whole genome shotgun (WGS) entry which is preliminary data.</text>
</comment>
<name>A0ACC1IVC3_9FUNG</name>
<dbReference type="EMBL" id="JANBPG010000023">
    <property type="protein sequence ID" value="KAJ1901555.1"/>
    <property type="molecule type" value="Genomic_DNA"/>
</dbReference>
<accession>A0ACC1IVC3</accession>
<sequence length="458" mass="51565">MGNHLSFTFTESELMRPIIAEDMNVSLDPRGKADAIMVVVIATVYAFNSLAVIYMLWHRNYPPLKSKNVIIMALIFVVSVVWYVGDLQANGHIPLANSGLTNCKAYGLWMRILLGACGMCSLIALRAYGLYRVFILNLPYHSLGLYAPFALYWLGALVVGLISQLLDPKITTEFLEPLDLCDFHSGFKGALYGFIWSTVFLVAFAHWKIRNIKSSFNESREMLITCLIISGVLLYATIMNYMRPMYPLDVRLRIINTSLDHLAANSMWWLIMGVPLYKCLFNRSLYLELWINKLRRDGLQREYNVDSNPMSTNAHSSLLVITTAGGTNAANFYKMDDNVYESKDFNPKDYAHASIPKSIESTMLPNDADNNNQVTQSPTADGRFHKVMPTDTVNDSPISYNLCADSVSPNIRSGSSKTASRLYTPISFPEETLQAPIKLSDAYNRHLDYVGSPERHLV</sequence>
<gene>
    <name evidence="1" type="ORF">LPJ66_000689</name>
</gene>
<protein>
    <submittedName>
        <fullName evidence="1">Uncharacterized protein</fullName>
    </submittedName>
</protein>
<evidence type="ECO:0000313" key="1">
    <source>
        <dbReference type="EMBL" id="KAJ1901555.1"/>
    </source>
</evidence>
<reference evidence="1" key="1">
    <citation type="submission" date="2022-07" db="EMBL/GenBank/DDBJ databases">
        <title>Phylogenomic reconstructions and comparative analyses of Kickxellomycotina fungi.</title>
        <authorList>
            <person name="Reynolds N.K."/>
            <person name="Stajich J.E."/>
            <person name="Barry K."/>
            <person name="Grigoriev I.V."/>
            <person name="Crous P."/>
            <person name="Smith M.E."/>
        </authorList>
    </citation>
    <scope>NUCLEOTIDE SEQUENCE</scope>
    <source>
        <strain evidence="1">Benny 63K</strain>
    </source>
</reference>
<organism evidence="1 2">
    <name type="scientific">Kickxella alabastrina</name>
    <dbReference type="NCBI Taxonomy" id="61397"/>
    <lineage>
        <taxon>Eukaryota</taxon>
        <taxon>Fungi</taxon>
        <taxon>Fungi incertae sedis</taxon>
        <taxon>Zoopagomycota</taxon>
        <taxon>Kickxellomycotina</taxon>
        <taxon>Kickxellomycetes</taxon>
        <taxon>Kickxellales</taxon>
        <taxon>Kickxellaceae</taxon>
        <taxon>Kickxella</taxon>
    </lineage>
</organism>